<gene>
    <name evidence="1" type="ORF">HDIA_4184</name>
</gene>
<proteinExistence type="predicted"/>
<evidence type="ECO:0000313" key="1">
    <source>
        <dbReference type="EMBL" id="SON57725.1"/>
    </source>
</evidence>
<dbReference type="EMBL" id="LT960614">
    <property type="protein sequence ID" value="SON57725.1"/>
    <property type="molecule type" value="Genomic_DNA"/>
</dbReference>
<reference evidence="2" key="1">
    <citation type="submission" date="2017-09" db="EMBL/GenBank/DDBJ databases">
        <title>Genome sequence of Nannocystis excedens DSM 71.</title>
        <authorList>
            <person name="Blom J."/>
        </authorList>
    </citation>
    <scope>NUCLEOTIDE SEQUENCE [LARGE SCALE GENOMIC DNA]</scope>
    <source>
        <strain evidence="2">type strain: E19</strain>
    </source>
</reference>
<evidence type="ECO:0008006" key="3">
    <source>
        <dbReference type="Google" id="ProtNLM"/>
    </source>
</evidence>
<name>A0A2C9DDN4_9HYPH</name>
<protein>
    <recommendedName>
        <fullName evidence="3">DUF2336 domain-containing protein</fullName>
    </recommendedName>
</protein>
<keyword evidence="2" id="KW-1185">Reference proteome</keyword>
<organism evidence="1 2">
    <name type="scientific">Hartmannibacter diazotrophicus</name>
    <dbReference type="NCBI Taxonomy" id="1482074"/>
    <lineage>
        <taxon>Bacteria</taxon>
        <taxon>Pseudomonadati</taxon>
        <taxon>Pseudomonadota</taxon>
        <taxon>Alphaproteobacteria</taxon>
        <taxon>Hyphomicrobiales</taxon>
        <taxon>Pleomorphomonadaceae</taxon>
        <taxon>Hartmannibacter</taxon>
    </lineage>
</organism>
<dbReference type="Proteomes" id="UP000223606">
    <property type="component" value="Chromosome 1"/>
</dbReference>
<dbReference type="RefSeq" id="WP_157775763.1">
    <property type="nucleotide sequence ID" value="NZ_LT960614.1"/>
</dbReference>
<dbReference type="OrthoDB" id="7888976at2"/>
<dbReference type="AlphaFoldDB" id="A0A2C9DDN4"/>
<dbReference type="KEGG" id="hdi:HDIA_4184"/>
<accession>A0A2C9DDN4</accession>
<dbReference type="InterPro" id="IPR019285">
    <property type="entry name" value="DUF2336"/>
</dbReference>
<dbReference type="Pfam" id="PF10098">
    <property type="entry name" value="DUF2336"/>
    <property type="match status" value="1"/>
</dbReference>
<sequence length="335" mass="37298">MKSVASLFAVTSERCTLEQIEIYDQVLTRLADMVEMEARAFAAVKIAPLRRAPETAIRRFARDDIEVARPVLQQSPVLTDVDLINIIKDFGRDHVDAISTRPVLSEEVTDLAVERGDKSIRAKIAGNHGATIGANALNILIEQAQSDVVTASALGGRTDTPDAVIAQLVDKATEEVRNTLRQSGHALDQSRMASAKKVAQERMSNSYWLGLYDFEIAWAKIRKFDQERGVNEPLMCRLALEDRFAETVACFAVLTGVSLEEAKHWLVRIDTEPFIMVAKAAGFRLQTVQAMLKVGPWKNRLSSQMRTDSLNRFLDLDAAAARERVELYLSTRQIA</sequence>
<evidence type="ECO:0000313" key="2">
    <source>
        <dbReference type="Proteomes" id="UP000223606"/>
    </source>
</evidence>